<dbReference type="Proteomes" id="UP000709437">
    <property type="component" value="Unassembled WGS sequence"/>
</dbReference>
<proteinExistence type="predicted"/>
<evidence type="ECO:0000313" key="2">
    <source>
        <dbReference type="EMBL" id="MBT1541590.1"/>
    </source>
</evidence>
<evidence type="ECO:0000313" key="3">
    <source>
        <dbReference type="Proteomes" id="UP000709437"/>
    </source>
</evidence>
<dbReference type="RefSeq" id="WP_056071201.1">
    <property type="nucleotide sequence ID" value="NZ_JAHEWX010000007.1"/>
</dbReference>
<keyword evidence="1" id="KW-0812">Transmembrane</keyword>
<dbReference type="AlphaFoldDB" id="A0A9Q2W5Y0"/>
<sequence length="61" mass="6497">MSPRSYETTLVVFGVVSLLLVPFLVQGALPAMYGTVALVVVVAWLLYGVVSSKLTRRSGPS</sequence>
<dbReference type="EMBL" id="JAHEWX010000007">
    <property type="protein sequence ID" value="MBT1541590.1"/>
    <property type="molecule type" value="Genomic_DNA"/>
</dbReference>
<comment type="caution">
    <text evidence="2">The sequence shown here is derived from an EMBL/GenBank/DDBJ whole genome shotgun (WGS) entry which is preliminary data.</text>
</comment>
<evidence type="ECO:0000256" key="1">
    <source>
        <dbReference type="SAM" id="Phobius"/>
    </source>
</evidence>
<protein>
    <submittedName>
        <fullName evidence="2">Uncharacterized protein</fullName>
    </submittedName>
</protein>
<feature type="transmembrane region" description="Helical" evidence="1">
    <location>
        <begin position="7"/>
        <end position="25"/>
    </location>
</feature>
<accession>A0A9Q2W5Y0</accession>
<organism evidence="2 3">
    <name type="scientific">Curtobacterium flaccumfaciens pv. flaccumfaciens</name>
    <dbReference type="NCBI Taxonomy" id="138532"/>
    <lineage>
        <taxon>Bacteria</taxon>
        <taxon>Bacillati</taxon>
        <taxon>Actinomycetota</taxon>
        <taxon>Actinomycetes</taxon>
        <taxon>Micrococcales</taxon>
        <taxon>Microbacteriaceae</taxon>
        <taxon>Curtobacterium</taxon>
    </lineage>
</organism>
<keyword evidence="1" id="KW-0472">Membrane</keyword>
<reference evidence="2" key="1">
    <citation type="submission" date="2021-05" db="EMBL/GenBank/DDBJ databases">
        <title>Whole genome sequence of Curtobacterium flaccumfaciens pv. flaccumfaciens strain CFBP 3417.</title>
        <authorList>
            <person name="Osdaghi E."/>
            <person name="Taghouti G."/>
            <person name="Portier P."/>
            <person name="Fazliarab A."/>
            <person name="Taghavi S.M."/>
            <person name="Briand M."/>
            <person name="Le-Saux M."/>
            <person name="Jacques M.-A."/>
        </authorList>
    </citation>
    <scope>NUCLEOTIDE SEQUENCE</scope>
    <source>
        <strain evidence="2">CFBP 3417</strain>
    </source>
</reference>
<keyword evidence="1" id="KW-1133">Transmembrane helix</keyword>
<gene>
    <name evidence="2" type="ORF">KK103_07460</name>
</gene>
<feature type="transmembrane region" description="Helical" evidence="1">
    <location>
        <begin position="31"/>
        <end position="50"/>
    </location>
</feature>
<name>A0A9Q2W5Y0_9MICO</name>